<feature type="binding site" evidence="6">
    <location>
        <position position="426"/>
    </location>
    <ligand>
        <name>Mg(2+)</name>
        <dbReference type="ChEBI" id="CHEBI:18420"/>
    </ligand>
</feature>
<evidence type="ECO:0000259" key="8">
    <source>
        <dbReference type="Pfam" id="PF02503"/>
    </source>
</evidence>
<evidence type="ECO:0000256" key="7">
    <source>
        <dbReference type="RuleBase" id="RU003800"/>
    </source>
</evidence>
<evidence type="ECO:0000313" key="13">
    <source>
        <dbReference type="Proteomes" id="UP000664545"/>
    </source>
</evidence>
<evidence type="ECO:0000259" key="9">
    <source>
        <dbReference type="Pfam" id="PF13089"/>
    </source>
</evidence>
<comment type="function">
    <text evidence="6 7">Catalyzes the reversible transfer of the terminal phosphate of ATP to form a long-chain polyphosphate (polyP).</text>
</comment>
<evidence type="ECO:0000256" key="2">
    <source>
        <dbReference type="ARBA" id="ARBA00022679"/>
    </source>
</evidence>
<keyword evidence="3 6" id="KW-0547">Nucleotide-binding</keyword>
<dbReference type="GO" id="GO:0008976">
    <property type="term" value="F:polyphosphate kinase activity"/>
    <property type="evidence" value="ECO:0007669"/>
    <property type="project" value="UniProtKB-UniRule"/>
</dbReference>
<evidence type="ECO:0000256" key="3">
    <source>
        <dbReference type="ARBA" id="ARBA00022741"/>
    </source>
</evidence>
<dbReference type="EC" id="2.7.4.1" evidence="6 7"/>
<dbReference type="InterPro" id="IPR025200">
    <property type="entry name" value="PPK_C_dom2"/>
</dbReference>
<feature type="binding site" evidence="6">
    <location>
        <position position="396"/>
    </location>
    <ligand>
        <name>Mg(2+)</name>
        <dbReference type="ChEBI" id="CHEBI:18420"/>
    </ligand>
</feature>
<dbReference type="PIRSF" id="PIRSF015589">
    <property type="entry name" value="PP_kinase"/>
    <property type="match status" value="1"/>
</dbReference>
<organism evidence="12 13">
    <name type="scientific">Clostridium aminobutyricum</name>
    <dbReference type="NCBI Taxonomy" id="33953"/>
    <lineage>
        <taxon>Bacteria</taxon>
        <taxon>Bacillati</taxon>
        <taxon>Bacillota</taxon>
        <taxon>Clostridia</taxon>
        <taxon>Eubacteriales</taxon>
        <taxon>Clostridiaceae</taxon>
        <taxon>Clostridium</taxon>
    </lineage>
</organism>
<dbReference type="AlphaFoldDB" id="A0A939DA51"/>
<reference evidence="12" key="1">
    <citation type="submission" date="2021-02" db="EMBL/GenBank/DDBJ databases">
        <title>Abyssanaerobacter marinus gen.nov., sp., nov, anaerobic bacterium isolated from the Onnuri vent field of Indian Ocean and suggestion of Mogibacteriaceae fam. nov., and proposal of reclassification of ambiguous this family's genus member.</title>
        <authorList>
            <person name="Kim Y.J."/>
            <person name="Yang J.-A."/>
        </authorList>
    </citation>
    <scope>NUCLEOTIDE SEQUENCE</scope>
    <source>
        <strain evidence="12">DSM 2634</strain>
    </source>
</reference>
<feature type="binding site" evidence="6">
    <location>
        <position position="68"/>
    </location>
    <ligand>
        <name>ATP</name>
        <dbReference type="ChEBI" id="CHEBI:30616"/>
    </ligand>
</feature>
<feature type="domain" description="Polyphosphate kinase C-terminal" evidence="10">
    <location>
        <begin position="524"/>
        <end position="686"/>
    </location>
</feature>
<feature type="binding site" evidence="6">
    <location>
        <position position="582"/>
    </location>
    <ligand>
        <name>ATP</name>
        <dbReference type="ChEBI" id="CHEBI:30616"/>
    </ligand>
</feature>
<feature type="binding site" evidence="6">
    <location>
        <position position="489"/>
    </location>
    <ligand>
        <name>ATP</name>
        <dbReference type="ChEBI" id="CHEBI:30616"/>
    </ligand>
</feature>
<name>A0A939DA51_CLOAM</name>
<comment type="similarity">
    <text evidence="6 7">Belongs to the polyphosphate kinase 1 (PPK1) family.</text>
</comment>
<dbReference type="InterPro" id="IPR036832">
    <property type="entry name" value="PPK_N_dom_sf"/>
</dbReference>
<evidence type="ECO:0000259" key="11">
    <source>
        <dbReference type="Pfam" id="PF17941"/>
    </source>
</evidence>
<evidence type="ECO:0000256" key="5">
    <source>
        <dbReference type="ARBA" id="ARBA00022840"/>
    </source>
</evidence>
<dbReference type="Pfam" id="PF17941">
    <property type="entry name" value="PP_kinase_C_1"/>
    <property type="match status" value="1"/>
</dbReference>
<dbReference type="CDD" id="cd09166">
    <property type="entry name" value="PLDc_PPK1_C1_unchar"/>
    <property type="match status" value="1"/>
</dbReference>
<dbReference type="InterPro" id="IPR024953">
    <property type="entry name" value="PP_kinase_middle"/>
</dbReference>
<dbReference type="NCBIfam" id="NF003921">
    <property type="entry name" value="PRK05443.2-2"/>
    <property type="match status" value="1"/>
</dbReference>
<keyword evidence="6" id="KW-0479">Metal-binding</keyword>
<keyword evidence="1 6" id="KW-0597">Phosphoprotein</keyword>
<keyword evidence="6" id="KW-0460">Magnesium</keyword>
<feature type="binding site" evidence="6">
    <location>
        <position position="610"/>
    </location>
    <ligand>
        <name>ATP</name>
        <dbReference type="ChEBI" id="CHEBI:30616"/>
    </ligand>
</feature>
<dbReference type="NCBIfam" id="NF003917">
    <property type="entry name" value="PRK05443.1-1"/>
    <property type="match status" value="1"/>
</dbReference>
<dbReference type="PANTHER" id="PTHR30218">
    <property type="entry name" value="POLYPHOSPHATE KINASE"/>
    <property type="match status" value="1"/>
</dbReference>
<dbReference type="InterPro" id="IPR025198">
    <property type="entry name" value="PPK_N_dom"/>
</dbReference>
<dbReference type="Proteomes" id="UP000664545">
    <property type="component" value="Unassembled WGS sequence"/>
</dbReference>
<evidence type="ECO:0000259" key="10">
    <source>
        <dbReference type="Pfam" id="PF13090"/>
    </source>
</evidence>
<dbReference type="InterPro" id="IPR003414">
    <property type="entry name" value="PP_kinase"/>
</dbReference>
<keyword evidence="2 6" id="KW-0808">Transferase</keyword>
<evidence type="ECO:0000313" key="12">
    <source>
        <dbReference type="EMBL" id="MBN7774204.1"/>
    </source>
</evidence>
<dbReference type="GO" id="GO:0005524">
    <property type="term" value="F:ATP binding"/>
    <property type="evidence" value="ECO:0007669"/>
    <property type="project" value="UniProtKB-KW"/>
</dbReference>
<feature type="domain" description="Polyphosphate kinase middle" evidence="8">
    <location>
        <begin position="147"/>
        <end position="321"/>
    </location>
</feature>
<dbReference type="Gene3D" id="1.20.58.310">
    <property type="entry name" value="Polyphosphate kinase N-terminal domain"/>
    <property type="match status" value="1"/>
</dbReference>
<dbReference type="GO" id="GO:0009358">
    <property type="term" value="C:polyphosphate kinase complex"/>
    <property type="evidence" value="ECO:0007669"/>
    <property type="project" value="InterPro"/>
</dbReference>
<gene>
    <name evidence="12" type="primary">ppk1</name>
    <name evidence="6" type="synonym">ppk</name>
    <name evidence="12" type="ORF">JYB65_12620</name>
</gene>
<comment type="PTM">
    <text evidence="6 7">An intermediate of this reaction is the autophosphorylated ppk in which a phosphate is covalently linked to a histidine residue through a N-P bond.</text>
</comment>
<dbReference type="SUPFAM" id="SSF56024">
    <property type="entry name" value="Phospholipase D/nuclease"/>
    <property type="match status" value="2"/>
</dbReference>
<comment type="catalytic activity">
    <reaction evidence="6 7">
        <text>[phosphate](n) + ATP = [phosphate](n+1) + ADP</text>
        <dbReference type="Rhea" id="RHEA:19573"/>
        <dbReference type="Rhea" id="RHEA-COMP:9859"/>
        <dbReference type="Rhea" id="RHEA-COMP:14280"/>
        <dbReference type="ChEBI" id="CHEBI:16838"/>
        <dbReference type="ChEBI" id="CHEBI:30616"/>
        <dbReference type="ChEBI" id="CHEBI:456216"/>
        <dbReference type="EC" id="2.7.4.1"/>
    </reaction>
</comment>
<dbReference type="SUPFAM" id="SSF140356">
    <property type="entry name" value="PPK N-terminal domain-like"/>
    <property type="match status" value="1"/>
</dbReference>
<dbReference type="GO" id="GO:0006799">
    <property type="term" value="P:polyphosphate biosynthetic process"/>
    <property type="evidence" value="ECO:0007669"/>
    <property type="project" value="UniProtKB-UniRule"/>
</dbReference>
<dbReference type="InterPro" id="IPR041108">
    <property type="entry name" value="PP_kinase_C_1"/>
</dbReference>
<feature type="active site" description="Phosphohistidine intermediate" evidence="6">
    <location>
        <position position="456"/>
    </location>
</feature>
<dbReference type="PANTHER" id="PTHR30218:SF0">
    <property type="entry name" value="POLYPHOSPHATE KINASE"/>
    <property type="match status" value="1"/>
</dbReference>
<evidence type="ECO:0000256" key="4">
    <source>
        <dbReference type="ARBA" id="ARBA00022777"/>
    </source>
</evidence>
<dbReference type="SUPFAM" id="SSF143724">
    <property type="entry name" value="PHP14-like"/>
    <property type="match status" value="1"/>
</dbReference>
<protein>
    <recommendedName>
        <fullName evidence="6 7">Polyphosphate kinase</fullName>
        <ecNumber evidence="6 7">2.7.4.1</ecNumber>
    </recommendedName>
    <alternativeName>
        <fullName evidence="6">ATP-polyphosphate phosphotransferase</fullName>
    </alternativeName>
    <alternativeName>
        <fullName evidence="6">Polyphosphoric acid kinase</fullName>
    </alternativeName>
</protein>
<keyword evidence="13" id="KW-1185">Reference proteome</keyword>
<sequence length="727" mass="83889">MEFEKDIYIQNCFWREVIVTAVIANNRRYTQNRELSWLKFNERVLEEAADSSVPLMERLKFVSIFTSNLDEFFMIRVGSLFDLSVVDEEHRDNKSGMTAKEQLEKIYIAVRTLYEQKSKVYKEIKTGLQEYGVSPLDFYELETVEVKYIKEYYKANIKPILSPQIVDPHHPFPHIANKEIYIIALLKHRNDNILGLLPVPHTLPEIIFFPSSDVRYIRTEKVLLEFASDAFGKHEIVEKNCLCVTRNADINPDSETFEAIEDFRSFMKKFLHKRKKLSVIRLEANYSMSEKFSNYLCEKFDIESRQIFISDTPLKMEYVFGLFSKLSVLQTKQLTYPAFTSAQSASLTFQQSMIKQIKQKDVMLFYPFENMDAFLHLIKEAANDPNTIAIKISIYRLAKKAKLVDYLCAAAENGKEVTVLMELRARFDEQNNIDWSEKLEEFGCKIIYGLDAYKVHSKVCLIMLKEKSGVSYITQVGTGNYNEKTAELYTDLSLITANPDIGRDAAEFFKNMSIGHIDGNYEQLLVAPTNFKSSLLAMIDEEIGKGEHGSIIIKINSLTDIDMIDRLTEASKAGVNIKLIVRGICCLLPKINGETDNITIISIVGRFLEHSRIYSFGKGDQQQIYISSADLMTRNTERRIEVACPVLDKYIKYQINTILEAIWYDNVKARILFNDGNYIKKIDNRASIDCQVYFEQVYSERAAKVSAVKKGFWHKFSSFVSKLRITL</sequence>
<comment type="cofactor">
    <cofactor evidence="6">
        <name>Mg(2+)</name>
        <dbReference type="ChEBI" id="CHEBI:18420"/>
    </cofactor>
</comment>
<evidence type="ECO:0000256" key="1">
    <source>
        <dbReference type="ARBA" id="ARBA00022553"/>
    </source>
</evidence>
<dbReference type="InterPro" id="IPR036830">
    <property type="entry name" value="PP_kinase_middle_dom_sf"/>
</dbReference>
<keyword evidence="4 6" id="KW-0418">Kinase</keyword>
<keyword evidence="5 6" id="KW-0067">ATP-binding</keyword>
<evidence type="ECO:0000256" key="6">
    <source>
        <dbReference type="HAMAP-Rule" id="MF_00347"/>
    </source>
</evidence>
<dbReference type="Gene3D" id="3.30.870.10">
    <property type="entry name" value="Endonuclease Chain A"/>
    <property type="match status" value="2"/>
</dbReference>
<proteinExistence type="inferred from homology"/>
<dbReference type="HAMAP" id="MF_00347">
    <property type="entry name" value="Polyphosphate_kinase"/>
    <property type="match status" value="1"/>
</dbReference>
<feature type="domain" description="Polyphosphate kinase N-terminal" evidence="9">
    <location>
        <begin position="31"/>
        <end position="133"/>
    </location>
</feature>
<accession>A0A939DA51</accession>
<comment type="caution">
    <text evidence="12">The sequence shown here is derived from an EMBL/GenBank/DDBJ whole genome shotgun (WGS) entry which is preliminary data.</text>
</comment>
<dbReference type="GO" id="GO:0046872">
    <property type="term" value="F:metal ion binding"/>
    <property type="evidence" value="ECO:0007669"/>
    <property type="project" value="UniProtKB-KW"/>
</dbReference>
<dbReference type="NCBIfam" id="TIGR03705">
    <property type="entry name" value="poly_P_kin"/>
    <property type="match status" value="1"/>
</dbReference>
<dbReference type="Pfam" id="PF13089">
    <property type="entry name" value="PP_kinase_N"/>
    <property type="match status" value="1"/>
</dbReference>
<dbReference type="Pfam" id="PF02503">
    <property type="entry name" value="PP_kinase"/>
    <property type="match status" value="1"/>
</dbReference>
<dbReference type="Gene3D" id="3.30.1840.10">
    <property type="entry name" value="Polyphosphate kinase middle domain"/>
    <property type="match status" value="1"/>
</dbReference>
<dbReference type="EMBL" id="JAFJZZ010000007">
    <property type="protein sequence ID" value="MBN7774204.1"/>
    <property type="molecule type" value="Genomic_DNA"/>
</dbReference>
<feature type="domain" description="Polyphosphate kinase C-terminal" evidence="11">
    <location>
        <begin position="353"/>
        <end position="513"/>
    </location>
</feature>
<dbReference type="Pfam" id="PF13090">
    <property type="entry name" value="PP_kinase_C"/>
    <property type="match status" value="1"/>
</dbReference>